<organism evidence="1 2">
    <name type="scientific">Shimia gijangensis</name>
    <dbReference type="NCBI Taxonomy" id="1470563"/>
    <lineage>
        <taxon>Bacteria</taxon>
        <taxon>Pseudomonadati</taxon>
        <taxon>Pseudomonadota</taxon>
        <taxon>Alphaproteobacteria</taxon>
        <taxon>Rhodobacterales</taxon>
        <taxon>Roseobacteraceae</taxon>
    </lineage>
</organism>
<reference evidence="2" key="1">
    <citation type="submission" date="2016-11" db="EMBL/GenBank/DDBJ databases">
        <authorList>
            <person name="Varghese N."/>
            <person name="Submissions S."/>
        </authorList>
    </citation>
    <scope>NUCLEOTIDE SEQUENCE [LARGE SCALE GENOMIC DNA]</scope>
    <source>
        <strain evidence="2">DSM 100564</strain>
    </source>
</reference>
<dbReference type="EMBL" id="FQZQ01000044">
    <property type="protein sequence ID" value="SHK59774.1"/>
    <property type="molecule type" value="Genomic_DNA"/>
</dbReference>
<dbReference type="AlphaFoldDB" id="A0A1M6TS77"/>
<dbReference type="STRING" id="1470563.SAMN05444000_14411"/>
<dbReference type="PROSITE" id="PS51257">
    <property type="entry name" value="PROKAR_LIPOPROTEIN"/>
    <property type="match status" value="1"/>
</dbReference>
<accession>A0A1M6TS77</accession>
<dbReference type="Proteomes" id="UP000183982">
    <property type="component" value="Unassembled WGS sequence"/>
</dbReference>
<proteinExistence type="predicted"/>
<gene>
    <name evidence="1" type="ORF">SAMN05444000_14411</name>
</gene>
<keyword evidence="2" id="KW-1185">Reference proteome</keyword>
<protein>
    <submittedName>
        <fullName evidence="1">Uncharacterized protein</fullName>
    </submittedName>
</protein>
<dbReference type="OrthoDB" id="7872359at2"/>
<name>A0A1M6TS77_9RHOB</name>
<evidence type="ECO:0000313" key="2">
    <source>
        <dbReference type="Proteomes" id="UP000183982"/>
    </source>
</evidence>
<evidence type="ECO:0000313" key="1">
    <source>
        <dbReference type="EMBL" id="SHK59774.1"/>
    </source>
</evidence>
<sequence>MRSIFSLTCVALLASCAQFPEVDQVTSQDIGDATYPDLIPVKEMAEPGPGYLDENSASNLEGRLNGLNRRADELRNRPIE</sequence>
<dbReference type="RefSeq" id="WP_073257168.1">
    <property type="nucleotide sequence ID" value="NZ_FQZQ01000044.1"/>
</dbReference>